<dbReference type="AlphaFoldDB" id="A0A3P1C0N1"/>
<dbReference type="RefSeq" id="WP_124869922.1">
    <property type="nucleotide sequence ID" value="NZ_RQJO01000007.1"/>
</dbReference>
<evidence type="ECO:0000313" key="1">
    <source>
        <dbReference type="EMBL" id="RRB06613.1"/>
    </source>
</evidence>
<reference evidence="1 2" key="1">
    <citation type="submission" date="2018-11" db="EMBL/GenBank/DDBJ databases">
        <authorList>
            <person name="Zhou Z."/>
            <person name="Wang G."/>
        </authorList>
    </citation>
    <scope>NUCLEOTIDE SEQUENCE [LARGE SCALE GENOMIC DNA]</scope>
    <source>
        <strain evidence="1 2">KCTC52004</strain>
    </source>
</reference>
<dbReference type="Proteomes" id="UP000271925">
    <property type="component" value="Unassembled WGS sequence"/>
</dbReference>
<gene>
    <name evidence="1" type="ORF">EHT25_02105</name>
</gene>
<dbReference type="OrthoDB" id="2534034at2"/>
<dbReference type="PANTHER" id="PTHR35279:SF1">
    <property type="entry name" value="ARABINANASE_LEVANSUCRASE_INVERTASE"/>
    <property type="match status" value="1"/>
</dbReference>
<dbReference type="SUPFAM" id="SSF75005">
    <property type="entry name" value="Arabinanase/levansucrase/invertase"/>
    <property type="match status" value="2"/>
</dbReference>
<comment type="caution">
    <text evidence="1">The sequence shown here is derived from an EMBL/GenBank/DDBJ whole genome shotgun (WGS) entry which is preliminary data.</text>
</comment>
<evidence type="ECO:0000313" key="2">
    <source>
        <dbReference type="Proteomes" id="UP000271925"/>
    </source>
</evidence>
<dbReference type="EMBL" id="RQJO01000007">
    <property type="protein sequence ID" value="RRB06613.1"/>
    <property type="molecule type" value="Genomic_DNA"/>
</dbReference>
<dbReference type="InterPro" id="IPR023296">
    <property type="entry name" value="Glyco_hydro_beta-prop_sf"/>
</dbReference>
<organism evidence="1 2">
    <name type="scientific">Larkinella rosea</name>
    <dbReference type="NCBI Taxonomy" id="2025312"/>
    <lineage>
        <taxon>Bacteria</taxon>
        <taxon>Pseudomonadati</taxon>
        <taxon>Bacteroidota</taxon>
        <taxon>Cytophagia</taxon>
        <taxon>Cytophagales</taxon>
        <taxon>Spirosomataceae</taxon>
        <taxon>Larkinella</taxon>
    </lineage>
</organism>
<keyword evidence="2" id="KW-1185">Reference proteome</keyword>
<accession>A0A3P1C0N1</accession>
<protein>
    <submittedName>
        <fullName evidence="1">Glycosylase</fullName>
    </submittedName>
</protein>
<sequence>MKKAYPLLLVSALFIGWISSEKPAPNPEFPAEIIQFKSYPHNPVFAGTGSDTWDNKIRERGFILREGNEWYLWYTGYEAGKDKTKFLGYATSTDGFTWKRYADNPIHKADWVEDMSVWKSGKTYYMFAEGKDDVAHILTSTDRIHWQEQGPIAIYYTDGKPLTKGPYGTPAVWKEGNTWYLFYERNDAAVWLATSNDMKRWTNVQDEPVLKMGPEKYDQFAVAANQVIRYKGLYYMYYHASAFKDWRAWSTNVAVSKDLIHWKKYANNPILGDNKSSGILVNDGTNYRLYTMHPEVNVYLPAGKPAN</sequence>
<name>A0A3P1C0N1_9BACT</name>
<dbReference type="Gene3D" id="2.115.10.20">
    <property type="entry name" value="Glycosyl hydrolase domain, family 43"/>
    <property type="match status" value="2"/>
</dbReference>
<dbReference type="PANTHER" id="PTHR35279">
    <property type="match status" value="1"/>
</dbReference>
<proteinExistence type="predicted"/>